<comment type="caution">
    <text evidence="1">The sequence shown here is derived from an EMBL/GenBank/DDBJ whole genome shotgun (WGS) entry which is preliminary data.</text>
</comment>
<dbReference type="AlphaFoldDB" id="A0AAJ0HFG8"/>
<protein>
    <submittedName>
        <fullName evidence="1">Uncharacterized protein</fullName>
    </submittedName>
</protein>
<reference evidence="1" key="1">
    <citation type="journal article" date="2023" name="Mol. Phylogenet. Evol.">
        <title>Genome-scale phylogeny and comparative genomics of the fungal order Sordariales.</title>
        <authorList>
            <person name="Hensen N."/>
            <person name="Bonometti L."/>
            <person name="Westerberg I."/>
            <person name="Brannstrom I.O."/>
            <person name="Guillou S."/>
            <person name="Cros-Aarteil S."/>
            <person name="Calhoun S."/>
            <person name="Haridas S."/>
            <person name="Kuo A."/>
            <person name="Mondo S."/>
            <person name="Pangilinan J."/>
            <person name="Riley R."/>
            <person name="LaButti K."/>
            <person name="Andreopoulos B."/>
            <person name="Lipzen A."/>
            <person name="Chen C."/>
            <person name="Yan M."/>
            <person name="Daum C."/>
            <person name="Ng V."/>
            <person name="Clum A."/>
            <person name="Steindorff A."/>
            <person name="Ohm R.A."/>
            <person name="Martin F."/>
            <person name="Silar P."/>
            <person name="Natvig D.O."/>
            <person name="Lalanne C."/>
            <person name="Gautier V."/>
            <person name="Ament-Velasquez S.L."/>
            <person name="Kruys A."/>
            <person name="Hutchinson M.I."/>
            <person name="Powell A.J."/>
            <person name="Barry K."/>
            <person name="Miller A.N."/>
            <person name="Grigoriev I.V."/>
            <person name="Debuchy R."/>
            <person name="Gladieux P."/>
            <person name="Hiltunen Thoren M."/>
            <person name="Johannesson H."/>
        </authorList>
    </citation>
    <scope>NUCLEOTIDE SEQUENCE</scope>
    <source>
        <strain evidence="1">CBS 955.72</strain>
    </source>
</reference>
<keyword evidence="2" id="KW-1185">Reference proteome</keyword>
<dbReference type="EMBL" id="JAUIQD010000005">
    <property type="protein sequence ID" value="KAK3349872.1"/>
    <property type="molecule type" value="Genomic_DNA"/>
</dbReference>
<accession>A0AAJ0HFG8</accession>
<reference evidence="1" key="2">
    <citation type="submission" date="2023-06" db="EMBL/GenBank/DDBJ databases">
        <authorList>
            <consortium name="Lawrence Berkeley National Laboratory"/>
            <person name="Haridas S."/>
            <person name="Hensen N."/>
            <person name="Bonometti L."/>
            <person name="Westerberg I."/>
            <person name="Brannstrom I.O."/>
            <person name="Guillou S."/>
            <person name="Cros-Aarteil S."/>
            <person name="Calhoun S."/>
            <person name="Kuo A."/>
            <person name="Mondo S."/>
            <person name="Pangilinan J."/>
            <person name="Riley R."/>
            <person name="Labutti K."/>
            <person name="Andreopoulos B."/>
            <person name="Lipzen A."/>
            <person name="Chen C."/>
            <person name="Yanf M."/>
            <person name="Daum C."/>
            <person name="Ng V."/>
            <person name="Clum A."/>
            <person name="Steindorff A."/>
            <person name="Ohm R."/>
            <person name="Martin F."/>
            <person name="Silar P."/>
            <person name="Natvig D."/>
            <person name="Lalanne C."/>
            <person name="Gautier V."/>
            <person name="Ament-Velasquez S.L."/>
            <person name="Kruys A."/>
            <person name="Hutchinson M.I."/>
            <person name="Powell A.J."/>
            <person name="Barry K."/>
            <person name="Miller A.N."/>
            <person name="Grigoriev I.V."/>
            <person name="Debuchy R."/>
            <person name="Gladieux P."/>
            <person name="Thoren M.H."/>
            <person name="Johannesson H."/>
        </authorList>
    </citation>
    <scope>NUCLEOTIDE SEQUENCE</scope>
    <source>
        <strain evidence="1">CBS 955.72</strain>
    </source>
</reference>
<proteinExistence type="predicted"/>
<gene>
    <name evidence="1" type="ORF">B0T25DRAFT_570473</name>
</gene>
<organism evidence="1 2">
    <name type="scientific">Lasiosphaeria hispida</name>
    <dbReference type="NCBI Taxonomy" id="260671"/>
    <lineage>
        <taxon>Eukaryota</taxon>
        <taxon>Fungi</taxon>
        <taxon>Dikarya</taxon>
        <taxon>Ascomycota</taxon>
        <taxon>Pezizomycotina</taxon>
        <taxon>Sordariomycetes</taxon>
        <taxon>Sordariomycetidae</taxon>
        <taxon>Sordariales</taxon>
        <taxon>Lasiosphaeriaceae</taxon>
        <taxon>Lasiosphaeria</taxon>
    </lineage>
</organism>
<name>A0AAJ0HFG8_9PEZI</name>
<sequence length="105" mass="11734">MASNRRSHNAQDEKLREWKRLLHQSSLIPCPSPTVVSHFFQLGLELVNGDPGPAQEAIKLSASNDGLLFIKDIADRHVHAAQAAGDRPGLRLWTTEIKPLFQLLF</sequence>
<dbReference type="Proteomes" id="UP001275084">
    <property type="component" value="Unassembled WGS sequence"/>
</dbReference>
<evidence type="ECO:0000313" key="2">
    <source>
        <dbReference type="Proteomes" id="UP001275084"/>
    </source>
</evidence>
<evidence type="ECO:0000313" key="1">
    <source>
        <dbReference type="EMBL" id="KAK3349872.1"/>
    </source>
</evidence>